<sequence length="75" mass="7892">MRQRSSLIIGALVVGAAGSVVLRDPTSAAQSEGPYRNFGEARAAEEAPLHRDQPVYGAHLDRDGDGIACEPCTGR</sequence>
<dbReference type="Proteomes" id="UP001162318">
    <property type="component" value="Unassembled WGS sequence"/>
</dbReference>
<evidence type="ECO:0000313" key="3">
    <source>
        <dbReference type="Proteomes" id="UP001162318"/>
    </source>
</evidence>
<dbReference type="RefSeq" id="WP_279730811.1">
    <property type="nucleotide sequence ID" value="NZ_JAOCKX010000069.1"/>
</dbReference>
<reference evidence="2" key="1">
    <citation type="submission" date="2022-09" db="EMBL/GenBank/DDBJ databases">
        <title>Intensive care unit water sources are persistently colonized with multi-drug resistant bacteria and are the site of extensive horizontal gene transfer of antibiotic resistance genes.</title>
        <authorList>
            <person name="Diorio-Toth L."/>
        </authorList>
    </citation>
    <scope>NUCLEOTIDE SEQUENCE</scope>
    <source>
        <strain evidence="2">GD03659</strain>
    </source>
</reference>
<proteinExistence type="predicted"/>
<gene>
    <name evidence="2" type="ORF">N5J77_26890</name>
</gene>
<evidence type="ECO:0000259" key="1">
    <source>
        <dbReference type="SMART" id="SM00894"/>
    </source>
</evidence>
<dbReference type="EMBL" id="JAOCKX010000069">
    <property type="protein sequence ID" value="MDH2134764.1"/>
    <property type="molecule type" value="Genomic_DNA"/>
</dbReference>
<name>A0AA42X3I2_SPHYA</name>
<comment type="caution">
    <text evidence="2">The sequence shown here is derived from an EMBL/GenBank/DDBJ whole genome shotgun (WGS) entry which is preliminary data.</text>
</comment>
<protein>
    <submittedName>
        <fullName evidence="2">Excalibur calcium-binding domain-containing protein</fullName>
    </submittedName>
</protein>
<dbReference type="InterPro" id="IPR008613">
    <property type="entry name" value="Excalibur_Ca-bd_domain"/>
</dbReference>
<organism evidence="2 3">
    <name type="scientific">Sphingobium yanoikuyae</name>
    <name type="common">Sphingomonas yanoikuyae</name>
    <dbReference type="NCBI Taxonomy" id="13690"/>
    <lineage>
        <taxon>Bacteria</taxon>
        <taxon>Pseudomonadati</taxon>
        <taxon>Pseudomonadota</taxon>
        <taxon>Alphaproteobacteria</taxon>
        <taxon>Sphingomonadales</taxon>
        <taxon>Sphingomonadaceae</taxon>
        <taxon>Sphingobium</taxon>
    </lineage>
</organism>
<accession>A0AA42X3I2</accession>
<dbReference type="AlphaFoldDB" id="A0AA42X3I2"/>
<feature type="domain" description="Excalibur calcium-binding" evidence="1">
    <location>
        <begin position="34"/>
        <end position="70"/>
    </location>
</feature>
<evidence type="ECO:0000313" key="2">
    <source>
        <dbReference type="EMBL" id="MDH2134764.1"/>
    </source>
</evidence>
<dbReference type="Pfam" id="PF05901">
    <property type="entry name" value="Excalibur"/>
    <property type="match status" value="1"/>
</dbReference>
<dbReference type="SMART" id="SM00894">
    <property type="entry name" value="Excalibur"/>
    <property type="match status" value="1"/>
</dbReference>